<gene>
    <name evidence="1" type="ORF">COV74_05990</name>
</gene>
<comment type="caution">
    <text evidence="1">The sequence shown here is derived from an EMBL/GenBank/DDBJ whole genome shotgun (WGS) entry which is preliminary data.</text>
</comment>
<sequence>MTTALALGLSSVSFAQEGENESMWWNWFRTAFENVGGDFDHLWFEPSISNYFVYGDQGRFRQDFMVSDATTGGVKDFGWTKKKDGIQYEFDLRALVNYDYLSHLRISKENEYYADARWKKFRKYWDGGASEPWDPEQYRLPGEFADWDDGSLYTERSNVDIELGRSLGDNADLIFEYHLWKREGRETLLRGERARATGLPDLRTIPARARVEGVSNTFVLRVPFTVGDKHHIEPSLSYEAYRDDQLINFPRYVNGAIDQDRTFIDVPEFDDLKFKITYESFLSDETYVHGGYYFDFLRNDTARSSVRPSEAESRNYVNGDVDNWRVSNVVAAGAALLNFLNKQGLDLRAGIRGEHSLTDTHSTGQVYTVAAQKSMPDVFAGSSMREGRFGESLSLTYRGLPRTTLYAGLEMEQRALNWVENFDARMHELVTDFGSTELFPHYETDIVFVDFMPTFKMSHRLNSRIKFNTQYRWKAKERQYDTKDDSLPTFYPGILGDQEQSVHEITAKTDIHLGKGWFNTFKYQFVSDDISFEKRGKNQQDLDRHRFSTTFSGPIGQKLMLFTSGMYEVYRINTPTYKDASGRWSTGTGAFDYNGDVFLISVNGHYRFTGQISLYANYQLTASLGDNANNLNEIAAGIQYDINSNTSLEAGYQLFNFRDDRDGFGGGKFDDDYHGHGFSIGFKTAFA</sequence>
<proteinExistence type="predicted"/>
<evidence type="ECO:0000313" key="1">
    <source>
        <dbReference type="EMBL" id="PIQ86108.1"/>
    </source>
</evidence>
<dbReference type="AlphaFoldDB" id="A0A2H0LP10"/>
<evidence type="ECO:0008006" key="3">
    <source>
        <dbReference type="Google" id="ProtNLM"/>
    </source>
</evidence>
<organism evidence="1 2">
    <name type="scientific">Candidatus Abzuiibacterium crystallinum</name>
    <dbReference type="NCBI Taxonomy" id="1974748"/>
    <lineage>
        <taxon>Bacteria</taxon>
        <taxon>Pseudomonadati</taxon>
        <taxon>Candidatus Omnitrophota</taxon>
        <taxon>Candidatus Abzuiibacterium</taxon>
    </lineage>
</organism>
<dbReference type="InterPro" id="IPR011250">
    <property type="entry name" value="OMP/PagP_B-barrel"/>
</dbReference>
<evidence type="ECO:0000313" key="2">
    <source>
        <dbReference type="Proteomes" id="UP000230859"/>
    </source>
</evidence>
<dbReference type="EMBL" id="PCVY01000050">
    <property type="protein sequence ID" value="PIQ86108.1"/>
    <property type="molecule type" value="Genomic_DNA"/>
</dbReference>
<dbReference type="Proteomes" id="UP000230859">
    <property type="component" value="Unassembled WGS sequence"/>
</dbReference>
<dbReference type="SUPFAM" id="SSF56925">
    <property type="entry name" value="OMPA-like"/>
    <property type="match status" value="1"/>
</dbReference>
<protein>
    <recommendedName>
        <fullName evidence="3">TonB-dependent receptor-like beta-barrel domain-containing protein</fullName>
    </recommendedName>
</protein>
<accession>A0A2H0LP10</accession>
<name>A0A2H0LP10_9BACT</name>
<dbReference type="SUPFAM" id="SSF56935">
    <property type="entry name" value="Porins"/>
    <property type="match status" value="1"/>
</dbReference>
<reference evidence="1 2" key="1">
    <citation type="submission" date="2017-09" db="EMBL/GenBank/DDBJ databases">
        <title>Depth-based differentiation of microbial function through sediment-hosted aquifers and enrichment of novel symbionts in the deep terrestrial subsurface.</title>
        <authorList>
            <person name="Probst A.J."/>
            <person name="Ladd B."/>
            <person name="Jarett J.K."/>
            <person name="Geller-Mcgrath D.E."/>
            <person name="Sieber C.M."/>
            <person name="Emerson J.B."/>
            <person name="Anantharaman K."/>
            <person name="Thomas B.C."/>
            <person name="Malmstrom R."/>
            <person name="Stieglmeier M."/>
            <person name="Klingl A."/>
            <person name="Woyke T."/>
            <person name="Ryan C.M."/>
            <person name="Banfield J.F."/>
        </authorList>
    </citation>
    <scope>NUCLEOTIDE SEQUENCE [LARGE SCALE GENOMIC DNA]</scope>
    <source>
        <strain evidence="1">CG11_big_fil_rev_8_21_14_0_20_45_26</strain>
    </source>
</reference>